<dbReference type="PANTHER" id="PTHR13200:SF0">
    <property type="entry name" value="EEF1A LYSINE METHYLTRANSFERASE 1"/>
    <property type="match status" value="1"/>
</dbReference>
<sequence length="253" mass="29958">MEEDDDLRLSDNTLLALQQFLSEQKEQQEKFEKLKQLSEKRFDDIQNEDGETKEDEDIKITMEDFKEDWQLSQFWYDDDTQLKLIQEAINASPEDGWIACLCSPSVFVKYKSLKPVPKRNVVVFEVDERFNVYGPEFVYYDYSYPLKFTYLPEKESDKDKRTLKNKFDVVVMDPPFLSEECLVKASMTTRWILKENGKIIACTGRVQTQLIKRLLNCNTTTFEPKHRGGLSNEFCCFSNYESDFLKWKDEKDI</sequence>
<organism evidence="6 7">
    <name type="scientific">Anaeromyces robustus</name>
    <dbReference type="NCBI Taxonomy" id="1754192"/>
    <lineage>
        <taxon>Eukaryota</taxon>
        <taxon>Fungi</taxon>
        <taxon>Fungi incertae sedis</taxon>
        <taxon>Chytridiomycota</taxon>
        <taxon>Chytridiomycota incertae sedis</taxon>
        <taxon>Neocallimastigomycetes</taxon>
        <taxon>Neocallimastigales</taxon>
        <taxon>Neocallimastigaceae</taxon>
        <taxon>Anaeromyces</taxon>
    </lineage>
</organism>
<dbReference type="GO" id="GO:0003676">
    <property type="term" value="F:nucleic acid binding"/>
    <property type="evidence" value="ECO:0007669"/>
    <property type="project" value="InterPro"/>
</dbReference>
<comment type="function">
    <text evidence="5">S-adenosyl-L-methionine-dependent protein-lysine N-methyltransferase that trimethylates elongation factor 1-alpha at 'Lys-79'.</text>
</comment>
<keyword evidence="4 5" id="KW-0808">Transferase</keyword>
<dbReference type="AlphaFoldDB" id="A0A1Y1X659"/>
<dbReference type="GO" id="GO:0016279">
    <property type="term" value="F:protein-lysine N-methyltransferase activity"/>
    <property type="evidence" value="ECO:0007669"/>
    <property type="project" value="UniProtKB-UniRule"/>
</dbReference>
<evidence type="ECO:0000256" key="4">
    <source>
        <dbReference type="ARBA" id="ARBA00022679"/>
    </source>
</evidence>
<keyword evidence="2 5" id="KW-0963">Cytoplasm</keyword>
<keyword evidence="3 5" id="KW-0489">Methyltransferase</keyword>
<evidence type="ECO:0000313" key="6">
    <source>
        <dbReference type="EMBL" id="ORX81289.1"/>
    </source>
</evidence>
<dbReference type="InterPro" id="IPR002052">
    <property type="entry name" value="DNA_methylase_N6_adenine_CS"/>
</dbReference>
<dbReference type="PANTHER" id="PTHR13200">
    <property type="entry name" value="EEF1A LYSINE METHYLTRANSFERASE 1"/>
    <property type="match status" value="1"/>
</dbReference>
<name>A0A1Y1X659_9FUNG</name>
<accession>A0A1Y1X659</accession>
<dbReference type="Proteomes" id="UP000193944">
    <property type="component" value="Unassembled WGS sequence"/>
</dbReference>
<dbReference type="HAMAP" id="MF_03187">
    <property type="entry name" value="Methyltr_EFM5"/>
    <property type="match status" value="1"/>
</dbReference>
<reference evidence="6 7" key="2">
    <citation type="submission" date="2016-08" db="EMBL/GenBank/DDBJ databases">
        <title>Pervasive Adenine N6-methylation of Active Genes in Fungi.</title>
        <authorList>
            <consortium name="DOE Joint Genome Institute"/>
            <person name="Mondo S.J."/>
            <person name="Dannebaum R.O."/>
            <person name="Kuo R.C."/>
            <person name="Labutti K."/>
            <person name="Haridas S."/>
            <person name="Kuo A."/>
            <person name="Salamov A."/>
            <person name="Ahrendt S.R."/>
            <person name="Lipzen A."/>
            <person name="Sullivan W."/>
            <person name="Andreopoulos W.B."/>
            <person name="Clum A."/>
            <person name="Lindquist E."/>
            <person name="Daum C."/>
            <person name="Ramamoorthy G.K."/>
            <person name="Gryganskyi A."/>
            <person name="Culley D."/>
            <person name="Magnuson J.K."/>
            <person name="James T.Y."/>
            <person name="O'Malley M.A."/>
            <person name="Stajich J.E."/>
            <person name="Spatafora J.W."/>
            <person name="Visel A."/>
            <person name="Grigoriev I.V."/>
        </authorList>
    </citation>
    <scope>NUCLEOTIDE SEQUENCE [LARGE SCALE GENOMIC DNA]</scope>
    <source>
        <strain evidence="6 7">S4</strain>
    </source>
</reference>
<dbReference type="GO" id="GO:0032259">
    <property type="term" value="P:methylation"/>
    <property type="evidence" value="ECO:0007669"/>
    <property type="project" value="UniProtKB-KW"/>
</dbReference>
<evidence type="ECO:0000256" key="2">
    <source>
        <dbReference type="ARBA" id="ARBA00022490"/>
    </source>
</evidence>
<reference evidence="6 7" key="1">
    <citation type="submission" date="2016-08" db="EMBL/GenBank/DDBJ databases">
        <title>A Parts List for Fungal Cellulosomes Revealed by Comparative Genomics.</title>
        <authorList>
            <consortium name="DOE Joint Genome Institute"/>
            <person name="Haitjema C.H."/>
            <person name="Gilmore S.P."/>
            <person name="Henske J.K."/>
            <person name="Solomon K.V."/>
            <person name="De Groot R."/>
            <person name="Kuo A."/>
            <person name="Mondo S.J."/>
            <person name="Salamov A.A."/>
            <person name="Labutti K."/>
            <person name="Zhao Z."/>
            <person name="Chiniquy J."/>
            <person name="Barry K."/>
            <person name="Brewer H.M."/>
            <person name="Purvine S.O."/>
            <person name="Wright A.T."/>
            <person name="Boxma B."/>
            <person name="Van Alen T."/>
            <person name="Hackstein J.H."/>
            <person name="Baker S.E."/>
            <person name="Grigoriev I.V."/>
            <person name="O'Malley M.A."/>
        </authorList>
    </citation>
    <scope>NUCLEOTIDE SEQUENCE [LARGE SCALE GENOMIC DNA]</scope>
    <source>
        <strain evidence="6 7">S4</strain>
    </source>
</reference>
<evidence type="ECO:0000256" key="1">
    <source>
        <dbReference type="ARBA" id="ARBA00004496"/>
    </source>
</evidence>
<evidence type="ECO:0000256" key="5">
    <source>
        <dbReference type="HAMAP-Rule" id="MF_03187"/>
    </source>
</evidence>
<dbReference type="InterPro" id="IPR029063">
    <property type="entry name" value="SAM-dependent_MTases_sf"/>
</dbReference>
<dbReference type="EMBL" id="MCFG01000122">
    <property type="protein sequence ID" value="ORX81289.1"/>
    <property type="molecule type" value="Genomic_DNA"/>
</dbReference>
<dbReference type="STRING" id="1754192.A0A1Y1X659"/>
<comment type="caution">
    <text evidence="6">The sequence shown here is derived from an EMBL/GenBank/DDBJ whole genome shotgun (WGS) entry which is preliminary data.</text>
</comment>
<proteinExistence type="inferred from homology"/>
<dbReference type="InterPro" id="IPR019369">
    <property type="entry name" value="Efm5/EEF1AKMT1"/>
</dbReference>
<dbReference type="GO" id="GO:0005737">
    <property type="term" value="C:cytoplasm"/>
    <property type="evidence" value="ECO:0007669"/>
    <property type="project" value="UniProtKB-SubCell"/>
</dbReference>
<gene>
    <name evidence="5" type="primary">EFM5</name>
    <name evidence="6" type="ORF">BCR32DRAFT_293364</name>
</gene>
<comment type="subcellular location">
    <subcellularLocation>
        <location evidence="1 5">Cytoplasm</location>
    </subcellularLocation>
</comment>
<dbReference type="OrthoDB" id="206354at2759"/>
<protein>
    <recommendedName>
        <fullName evidence="5">Protein-lysine N-methyltransferase EFM5</fullName>
        <ecNumber evidence="5">2.1.1.-</ecNumber>
    </recommendedName>
    <alternativeName>
        <fullName evidence="5">Elongation factor methyltransferase 5</fullName>
    </alternativeName>
</protein>
<evidence type="ECO:0000256" key="3">
    <source>
        <dbReference type="ARBA" id="ARBA00022603"/>
    </source>
</evidence>
<dbReference type="SUPFAM" id="SSF53335">
    <property type="entry name" value="S-adenosyl-L-methionine-dependent methyltransferases"/>
    <property type="match status" value="1"/>
</dbReference>
<dbReference type="EC" id="2.1.1.-" evidence="5"/>
<comment type="similarity">
    <text evidence="5">Belongs to the class I-like SAM-binding methyltransferase superfamily. EFM5 family.</text>
</comment>
<dbReference type="PROSITE" id="PS00092">
    <property type="entry name" value="N6_MTASE"/>
    <property type="match status" value="1"/>
</dbReference>
<dbReference type="InterPro" id="IPR041370">
    <property type="entry name" value="Mlase_EEF1AKMT1/ZCCHC4"/>
</dbReference>
<evidence type="ECO:0000313" key="7">
    <source>
        <dbReference type="Proteomes" id="UP000193944"/>
    </source>
</evidence>
<keyword evidence="7" id="KW-1185">Reference proteome</keyword>
<dbReference type="Pfam" id="PF10237">
    <property type="entry name" value="N6-adenineMlase"/>
    <property type="match status" value="1"/>
</dbReference>